<proteinExistence type="predicted"/>
<protein>
    <submittedName>
        <fullName evidence="1">Uncharacterized protein</fullName>
    </submittedName>
</protein>
<dbReference type="RefSeq" id="WP_213607112.1">
    <property type="nucleotide sequence ID" value="NZ_CP074676.1"/>
</dbReference>
<dbReference type="GeneID" id="87479977"/>
<dbReference type="Proteomes" id="UP000678154">
    <property type="component" value="Chromosome"/>
</dbReference>
<organism evidence="1 2">
    <name type="scientific">Pseudomonas qingdaonensis</name>
    <dbReference type="NCBI Taxonomy" id="2056231"/>
    <lineage>
        <taxon>Bacteria</taxon>
        <taxon>Pseudomonadati</taxon>
        <taxon>Pseudomonadota</taxon>
        <taxon>Gammaproteobacteria</taxon>
        <taxon>Pseudomonadales</taxon>
        <taxon>Pseudomonadaceae</taxon>
        <taxon>Pseudomonas</taxon>
    </lineage>
</organism>
<accession>A0ABX8DX14</accession>
<dbReference type="EMBL" id="CP074676">
    <property type="protein sequence ID" value="QVL20318.1"/>
    <property type="molecule type" value="Genomic_DNA"/>
</dbReference>
<evidence type="ECO:0000313" key="2">
    <source>
        <dbReference type="Proteomes" id="UP000678154"/>
    </source>
</evidence>
<gene>
    <name evidence="1" type="ORF">KH389_06975</name>
</gene>
<evidence type="ECO:0000313" key="1">
    <source>
        <dbReference type="EMBL" id="QVL20318.1"/>
    </source>
</evidence>
<sequence>MKAPELRVLACLPIDMLYHIKSRKIGFRALIDGTDTFALWSRLADQPKGHLRVAGSQCGFVHSQTMDCLTWGDDMDEESLPMLNPELEAIN</sequence>
<keyword evidence="2" id="KW-1185">Reference proteome</keyword>
<name>A0ABX8DX14_9PSED</name>
<reference evidence="1 2" key="1">
    <citation type="journal article" date="2016" name="J. Hazard. Mater.">
        <title>A newly isolated Pseudomonas putida S-1 strain for batch-mode-propanethiol degradation and continuous treatment of propanethiol-containing waste gas.</title>
        <authorList>
            <person name="Chen D.Z."/>
            <person name="Sun Y.M."/>
            <person name="Han L.M."/>
            <person name="Chen J."/>
            <person name="Ye J.X."/>
            <person name="Chen J.M."/>
        </authorList>
    </citation>
    <scope>NUCLEOTIDE SEQUENCE [LARGE SCALE GENOMIC DNA]</scope>
    <source>
        <strain evidence="1 2">S-1</strain>
    </source>
</reference>